<reference evidence="1" key="1">
    <citation type="submission" date="2022-07" db="EMBL/GenBank/DDBJ databases">
        <title>Genome Sequence of Lecanicillium saksenae.</title>
        <authorList>
            <person name="Buettner E."/>
        </authorList>
    </citation>
    <scope>NUCLEOTIDE SEQUENCE</scope>
    <source>
        <strain evidence="1">VT-O1</strain>
    </source>
</reference>
<evidence type="ECO:0000313" key="1">
    <source>
        <dbReference type="EMBL" id="KAJ3473372.1"/>
    </source>
</evidence>
<organism evidence="1 2">
    <name type="scientific">Lecanicillium saksenae</name>
    <dbReference type="NCBI Taxonomy" id="468837"/>
    <lineage>
        <taxon>Eukaryota</taxon>
        <taxon>Fungi</taxon>
        <taxon>Dikarya</taxon>
        <taxon>Ascomycota</taxon>
        <taxon>Pezizomycotina</taxon>
        <taxon>Sordariomycetes</taxon>
        <taxon>Hypocreomycetidae</taxon>
        <taxon>Hypocreales</taxon>
        <taxon>Cordycipitaceae</taxon>
        <taxon>Lecanicillium</taxon>
    </lineage>
</organism>
<proteinExistence type="predicted"/>
<evidence type="ECO:0000313" key="2">
    <source>
        <dbReference type="Proteomes" id="UP001148737"/>
    </source>
</evidence>
<dbReference type="Proteomes" id="UP001148737">
    <property type="component" value="Unassembled WGS sequence"/>
</dbReference>
<protein>
    <submittedName>
        <fullName evidence="1">Uncharacterized protein</fullName>
    </submittedName>
</protein>
<dbReference type="EMBL" id="JANAKD010002537">
    <property type="protein sequence ID" value="KAJ3473372.1"/>
    <property type="molecule type" value="Genomic_DNA"/>
</dbReference>
<comment type="caution">
    <text evidence="1">The sequence shown here is derived from an EMBL/GenBank/DDBJ whole genome shotgun (WGS) entry which is preliminary data.</text>
</comment>
<keyword evidence="2" id="KW-1185">Reference proteome</keyword>
<gene>
    <name evidence="1" type="ORF">NLG97_g10342</name>
</gene>
<accession>A0ACC1QFB2</accession>
<sequence length="467" mass="53416">MICHDNPEAVCAAAEVTTPPQNPTPDQAYILRLPWDIRCIIIADVTRGAPERPPNLTPEFIKDRARVMNSFDEDTPAETNIFLPKGGCARTHGNGLLGTNRQLRQDTLDFIHNMREREASDVPYALDLMLVHNVGIFPTWVSYPFRPKRMARLQINIRTVRPEKGLVPREWIFRCDQMDSRQWHSRAVWNLIVIYLFYTTGQLTLSPIFKRQGTGKAGENRSGSRDIESFEARLLPRPRSAIDEITSRWPRWDISADGEVITPTVEQHRVGHDEAFCREAGVPYLPRMSGAGNGHSRRMNAGRWLPYRMTRMFRDQLTHIASYERFHIANDYNATLLDHVGRILRPADGPGSLPRSSPLSDSSSPVWRLMAQDWFPDSDDEVAAALAAAAAAEERDERVIRGLRHVLRRMSMGWWDKEQSQYFRQHGDMPSTVLHPGVHEYSELDPGFYDIRGARSDEDVSFDLFTD</sequence>
<name>A0ACC1QFB2_9HYPO</name>